<evidence type="ECO:0000256" key="1">
    <source>
        <dbReference type="ARBA" id="ARBA00004496"/>
    </source>
</evidence>
<evidence type="ECO:0000259" key="15">
    <source>
        <dbReference type="Pfam" id="PF01225"/>
    </source>
</evidence>
<evidence type="ECO:0000256" key="12">
    <source>
        <dbReference type="ARBA" id="ARBA00023316"/>
    </source>
</evidence>
<organism evidence="18 19">
    <name type="scientific">Acanthopleuribacter pedis</name>
    <dbReference type="NCBI Taxonomy" id="442870"/>
    <lineage>
        <taxon>Bacteria</taxon>
        <taxon>Pseudomonadati</taxon>
        <taxon>Acidobacteriota</taxon>
        <taxon>Holophagae</taxon>
        <taxon>Acanthopleuribacterales</taxon>
        <taxon>Acanthopleuribacteraceae</taxon>
        <taxon>Acanthopleuribacter</taxon>
    </lineage>
</organism>
<evidence type="ECO:0000256" key="9">
    <source>
        <dbReference type="ARBA" id="ARBA00022960"/>
    </source>
</evidence>
<keyword evidence="11 14" id="KW-0131">Cell cycle</keyword>
<dbReference type="HAMAP" id="MF_00046">
    <property type="entry name" value="MurC"/>
    <property type="match status" value="1"/>
</dbReference>
<protein>
    <recommendedName>
        <fullName evidence="3 14">UDP-N-acetylmuramate--L-alanine ligase</fullName>
        <ecNumber evidence="3 14">6.3.2.8</ecNumber>
    </recommendedName>
    <alternativeName>
        <fullName evidence="14">UDP-N-acetylmuramoyl-L-alanine synthetase</fullName>
    </alternativeName>
</protein>
<dbReference type="PANTHER" id="PTHR43445">
    <property type="entry name" value="UDP-N-ACETYLMURAMATE--L-ALANINE LIGASE-RELATED"/>
    <property type="match status" value="1"/>
</dbReference>
<dbReference type="InterPro" id="IPR000713">
    <property type="entry name" value="Mur_ligase_N"/>
</dbReference>
<dbReference type="GO" id="GO:0008360">
    <property type="term" value="P:regulation of cell shape"/>
    <property type="evidence" value="ECO:0007669"/>
    <property type="project" value="UniProtKB-KW"/>
</dbReference>
<sequence length="457" mass="50041">MFRKIKAIHFVGIGGSGMSGIAEILLSSGYTVSGSDMRRSDTTDRLQELGAEVFIGHDPQHIVGREVIVVSSAIKRDNPELIAARYRNIPIIPRAEMLAEIMRMKYGIAVAGAHGKTTTTSMLAHVLGDSDLDPTVVIGGRLNKFNSNARHGKGELILAEADESDGSFMRLSPTISIVTNLDEEHLEHYKGGMDEIAETFLAFMNKVPFYGLVVACKDDERLNQLLPRVTRPLLTYGLHGDAELSAANIRSEGFSMSYDLMVRGASLGRIELSVPGMHNVVNSLAAVAVGLELDLPIDSIRESLKKFTGADRRFFRVGEAKGRLIMDDYAHHPTEITVTLDAAKAAYDGRVVALFQPHRYTRLRDTWDRFLDCFGKADEVIVLPVFPAGEAPLPGVDSATFTEKLQQKHPAVRYLDDAEKLPQFLLEHTGEGDMIMGLGAGSIGAMTRRLHANWTGA</sequence>
<keyword evidence="12 14" id="KW-0961">Cell wall biogenesis/degradation</keyword>
<dbReference type="GO" id="GO:0071555">
    <property type="term" value="P:cell wall organization"/>
    <property type="evidence" value="ECO:0007669"/>
    <property type="project" value="UniProtKB-KW"/>
</dbReference>
<evidence type="ECO:0000256" key="14">
    <source>
        <dbReference type="HAMAP-Rule" id="MF_00046"/>
    </source>
</evidence>
<dbReference type="Proteomes" id="UP000664417">
    <property type="component" value="Unassembled WGS sequence"/>
</dbReference>
<dbReference type="GO" id="GO:0005524">
    <property type="term" value="F:ATP binding"/>
    <property type="evidence" value="ECO:0007669"/>
    <property type="project" value="UniProtKB-UniRule"/>
</dbReference>
<dbReference type="Pfam" id="PF08245">
    <property type="entry name" value="Mur_ligase_M"/>
    <property type="match status" value="1"/>
</dbReference>
<evidence type="ECO:0000256" key="13">
    <source>
        <dbReference type="ARBA" id="ARBA00047833"/>
    </source>
</evidence>
<dbReference type="Pfam" id="PF02875">
    <property type="entry name" value="Mur_ligase_C"/>
    <property type="match status" value="1"/>
</dbReference>
<comment type="caution">
    <text evidence="18">The sequence shown here is derived from an EMBL/GenBank/DDBJ whole genome shotgun (WGS) entry which is preliminary data.</text>
</comment>
<dbReference type="EMBL" id="JAFREP010000007">
    <property type="protein sequence ID" value="MBO1318756.1"/>
    <property type="molecule type" value="Genomic_DNA"/>
</dbReference>
<dbReference type="GO" id="GO:0009252">
    <property type="term" value="P:peptidoglycan biosynthetic process"/>
    <property type="evidence" value="ECO:0007669"/>
    <property type="project" value="UniProtKB-UniRule"/>
</dbReference>
<dbReference type="SUPFAM" id="SSF51984">
    <property type="entry name" value="MurCD N-terminal domain"/>
    <property type="match status" value="1"/>
</dbReference>
<gene>
    <name evidence="14" type="primary">murC</name>
    <name evidence="18" type="ORF">J3U88_09810</name>
</gene>
<dbReference type="SUPFAM" id="SSF53244">
    <property type="entry name" value="MurD-like peptide ligases, peptide-binding domain"/>
    <property type="match status" value="1"/>
</dbReference>
<evidence type="ECO:0000256" key="10">
    <source>
        <dbReference type="ARBA" id="ARBA00022984"/>
    </source>
</evidence>
<comment type="function">
    <text evidence="14">Cell wall formation.</text>
</comment>
<evidence type="ECO:0000256" key="7">
    <source>
        <dbReference type="ARBA" id="ARBA00022741"/>
    </source>
</evidence>
<dbReference type="InterPro" id="IPR013221">
    <property type="entry name" value="Mur_ligase_cen"/>
</dbReference>
<evidence type="ECO:0000256" key="4">
    <source>
        <dbReference type="ARBA" id="ARBA00022490"/>
    </source>
</evidence>
<comment type="subcellular location">
    <subcellularLocation>
        <location evidence="1 14">Cytoplasm</location>
    </subcellularLocation>
</comment>
<dbReference type="InterPro" id="IPR004101">
    <property type="entry name" value="Mur_ligase_C"/>
</dbReference>
<dbReference type="AlphaFoldDB" id="A0A8J7U4Y0"/>
<keyword evidence="9 14" id="KW-0133">Cell shape</keyword>
<dbReference type="InterPro" id="IPR036615">
    <property type="entry name" value="Mur_ligase_C_dom_sf"/>
</dbReference>
<dbReference type="SUPFAM" id="SSF53623">
    <property type="entry name" value="MurD-like peptide ligases, catalytic domain"/>
    <property type="match status" value="1"/>
</dbReference>
<keyword evidence="19" id="KW-1185">Reference proteome</keyword>
<name>A0A8J7U4Y0_9BACT</name>
<evidence type="ECO:0000313" key="19">
    <source>
        <dbReference type="Proteomes" id="UP000664417"/>
    </source>
</evidence>
<evidence type="ECO:0000259" key="16">
    <source>
        <dbReference type="Pfam" id="PF02875"/>
    </source>
</evidence>
<keyword evidence="4 14" id="KW-0963">Cytoplasm</keyword>
<keyword evidence="5 14" id="KW-0436">Ligase</keyword>
<keyword evidence="8 14" id="KW-0067">ATP-binding</keyword>
<comment type="similarity">
    <text evidence="14">Belongs to the MurCDEF family.</text>
</comment>
<feature type="domain" description="Mur ligase C-terminal" evidence="16">
    <location>
        <begin position="312"/>
        <end position="441"/>
    </location>
</feature>
<keyword evidence="6 14" id="KW-0132">Cell division</keyword>
<accession>A0A8J7U4Y0</accession>
<dbReference type="PANTHER" id="PTHR43445:SF3">
    <property type="entry name" value="UDP-N-ACETYLMURAMATE--L-ALANINE LIGASE"/>
    <property type="match status" value="1"/>
</dbReference>
<dbReference type="Gene3D" id="3.40.50.720">
    <property type="entry name" value="NAD(P)-binding Rossmann-like Domain"/>
    <property type="match status" value="1"/>
</dbReference>
<evidence type="ECO:0000256" key="5">
    <source>
        <dbReference type="ARBA" id="ARBA00022598"/>
    </source>
</evidence>
<dbReference type="GO" id="GO:0005737">
    <property type="term" value="C:cytoplasm"/>
    <property type="evidence" value="ECO:0007669"/>
    <property type="project" value="UniProtKB-SubCell"/>
</dbReference>
<dbReference type="RefSeq" id="WP_207858443.1">
    <property type="nucleotide sequence ID" value="NZ_JAFREP010000007.1"/>
</dbReference>
<feature type="domain" description="Mur ligase central" evidence="17">
    <location>
        <begin position="110"/>
        <end position="289"/>
    </location>
</feature>
<dbReference type="GO" id="GO:0008763">
    <property type="term" value="F:UDP-N-acetylmuramate-L-alanine ligase activity"/>
    <property type="evidence" value="ECO:0007669"/>
    <property type="project" value="UniProtKB-UniRule"/>
</dbReference>
<evidence type="ECO:0000259" key="17">
    <source>
        <dbReference type="Pfam" id="PF08245"/>
    </source>
</evidence>
<dbReference type="UniPathway" id="UPA00219"/>
<dbReference type="GO" id="GO:0051301">
    <property type="term" value="P:cell division"/>
    <property type="evidence" value="ECO:0007669"/>
    <property type="project" value="UniProtKB-KW"/>
</dbReference>
<keyword evidence="7 14" id="KW-0547">Nucleotide-binding</keyword>
<feature type="domain" description="Mur ligase N-terminal catalytic" evidence="15">
    <location>
        <begin position="8"/>
        <end position="106"/>
    </location>
</feature>
<dbReference type="InterPro" id="IPR036565">
    <property type="entry name" value="Mur-like_cat_sf"/>
</dbReference>
<proteinExistence type="inferred from homology"/>
<dbReference type="NCBIfam" id="TIGR01082">
    <property type="entry name" value="murC"/>
    <property type="match status" value="1"/>
</dbReference>
<comment type="catalytic activity">
    <reaction evidence="13 14">
        <text>UDP-N-acetyl-alpha-D-muramate + L-alanine + ATP = UDP-N-acetyl-alpha-D-muramoyl-L-alanine + ADP + phosphate + H(+)</text>
        <dbReference type="Rhea" id="RHEA:23372"/>
        <dbReference type="ChEBI" id="CHEBI:15378"/>
        <dbReference type="ChEBI" id="CHEBI:30616"/>
        <dbReference type="ChEBI" id="CHEBI:43474"/>
        <dbReference type="ChEBI" id="CHEBI:57972"/>
        <dbReference type="ChEBI" id="CHEBI:70757"/>
        <dbReference type="ChEBI" id="CHEBI:83898"/>
        <dbReference type="ChEBI" id="CHEBI:456216"/>
        <dbReference type="EC" id="6.3.2.8"/>
    </reaction>
</comment>
<dbReference type="Pfam" id="PF01225">
    <property type="entry name" value="Mur_ligase"/>
    <property type="match status" value="1"/>
</dbReference>
<evidence type="ECO:0000256" key="8">
    <source>
        <dbReference type="ARBA" id="ARBA00022840"/>
    </source>
</evidence>
<dbReference type="Gene3D" id="3.40.1190.10">
    <property type="entry name" value="Mur-like, catalytic domain"/>
    <property type="match status" value="1"/>
</dbReference>
<evidence type="ECO:0000256" key="2">
    <source>
        <dbReference type="ARBA" id="ARBA00004752"/>
    </source>
</evidence>
<keyword evidence="10 14" id="KW-0573">Peptidoglycan synthesis</keyword>
<reference evidence="18" key="1">
    <citation type="submission" date="2021-03" db="EMBL/GenBank/DDBJ databases">
        <authorList>
            <person name="Wang G."/>
        </authorList>
    </citation>
    <scope>NUCLEOTIDE SEQUENCE</scope>
    <source>
        <strain evidence="18">KCTC 12899</strain>
    </source>
</reference>
<dbReference type="EC" id="6.3.2.8" evidence="3 14"/>
<evidence type="ECO:0000313" key="18">
    <source>
        <dbReference type="EMBL" id="MBO1318756.1"/>
    </source>
</evidence>
<dbReference type="Gene3D" id="3.90.190.20">
    <property type="entry name" value="Mur ligase, C-terminal domain"/>
    <property type="match status" value="1"/>
</dbReference>
<feature type="binding site" evidence="14">
    <location>
        <begin position="112"/>
        <end position="118"/>
    </location>
    <ligand>
        <name>ATP</name>
        <dbReference type="ChEBI" id="CHEBI:30616"/>
    </ligand>
</feature>
<dbReference type="InterPro" id="IPR005758">
    <property type="entry name" value="UDP-N-AcMur_Ala_ligase_MurC"/>
</dbReference>
<evidence type="ECO:0000256" key="11">
    <source>
        <dbReference type="ARBA" id="ARBA00023306"/>
    </source>
</evidence>
<comment type="pathway">
    <text evidence="2 14">Cell wall biogenesis; peptidoglycan biosynthesis.</text>
</comment>
<dbReference type="InterPro" id="IPR050061">
    <property type="entry name" value="MurCDEF_pg_biosynth"/>
</dbReference>
<evidence type="ECO:0000256" key="3">
    <source>
        <dbReference type="ARBA" id="ARBA00012211"/>
    </source>
</evidence>
<evidence type="ECO:0000256" key="6">
    <source>
        <dbReference type="ARBA" id="ARBA00022618"/>
    </source>
</evidence>